<name>A0A9D7DXI7_9PROT</name>
<dbReference type="SUPFAM" id="SSF53098">
    <property type="entry name" value="Ribonuclease H-like"/>
    <property type="match status" value="1"/>
</dbReference>
<accession>A0A9D7DXI7</accession>
<gene>
    <name evidence="2" type="ORF">IPH26_07100</name>
</gene>
<dbReference type="InterPro" id="IPR002559">
    <property type="entry name" value="Transposase_11"/>
</dbReference>
<organism evidence="2 3">
    <name type="scientific">Candidatus Methylophosphatis roskildensis</name>
    <dbReference type="NCBI Taxonomy" id="2899263"/>
    <lineage>
        <taxon>Bacteria</taxon>
        <taxon>Pseudomonadati</taxon>
        <taxon>Pseudomonadota</taxon>
        <taxon>Betaproteobacteria</taxon>
        <taxon>Nitrosomonadales</taxon>
        <taxon>Sterolibacteriaceae</taxon>
        <taxon>Candidatus Methylophosphatis</taxon>
    </lineage>
</organism>
<proteinExistence type="predicted"/>
<evidence type="ECO:0000313" key="3">
    <source>
        <dbReference type="Proteomes" id="UP000807785"/>
    </source>
</evidence>
<dbReference type="NCBIfam" id="NF033559">
    <property type="entry name" value="transpos_IS1634"/>
    <property type="match status" value="1"/>
</dbReference>
<dbReference type="AlphaFoldDB" id="A0A9D7DXI7"/>
<dbReference type="PANTHER" id="PTHR34614">
    <property type="match status" value="1"/>
</dbReference>
<dbReference type="Pfam" id="PF01609">
    <property type="entry name" value="DDE_Tnp_1"/>
    <property type="match status" value="1"/>
</dbReference>
<dbReference type="GO" id="GO:0006313">
    <property type="term" value="P:DNA transposition"/>
    <property type="evidence" value="ECO:0007669"/>
    <property type="project" value="InterPro"/>
</dbReference>
<dbReference type="InterPro" id="IPR012337">
    <property type="entry name" value="RNaseH-like_sf"/>
</dbReference>
<dbReference type="GO" id="GO:0003677">
    <property type="term" value="F:DNA binding"/>
    <property type="evidence" value="ECO:0007669"/>
    <property type="project" value="InterPro"/>
</dbReference>
<evidence type="ECO:0000313" key="2">
    <source>
        <dbReference type="EMBL" id="MBK6972720.1"/>
    </source>
</evidence>
<dbReference type="PANTHER" id="PTHR34614:SF2">
    <property type="entry name" value="TRANSPOSASE IS4-LIKE DOMAIN-CONTAINING PROTEIN"/>
    <property type="match status" value="1"/>
</dbReference>
<dbReference type="GO" id="GO:0004803">
    <property type="term" value="F:transposase activity"/>
    <property type="evidence" value="ECO:0007669"/>
    <property type="project" value="InterPro"/>
</dbReference>
<feature type="domain" description="Transposase IS4-like" evidence="1">
    <location>
        <begin position="111"/>
        <end position="378"/>
    </location>
</feature>
<dbReference type="Proteomes" id="UP000807785">
    <property type="component" value="Unassembled WGS sequence"/>
</dbReference>
<comment type="caution">
    <text evidence="2">The sequence shown here is derived from an EMBL/GenBank/DDBJ whole genome shotgun (WGS) entry which is preliminary data.</text>
</comment>
<protein>
    <submittedName>
        <fullName evidence="2">IS1634 family transposase</fullName>
    </submittedName>
</protein>
<dbReference type="InterPro" id="IPR047654">
    <property type="entry name" value="IS1634_transpos"/>
</dbReference>
<evidence type="ECO:0000259" key="1">
    <source>
        <dbReference type="Pfam" id="PF01609"/>
    </source>
</evidence>
<reference evidence="2" key="1">
    <citation type="submission" date="2020-10" db="EMBL/GenBank/DDBJ databases">
        <title>Connecting structure to function with the recovery of over 1000 high-quality activated sludge metagenome-assembled genomes encoding full-length rRNA genes using long-read sequencing.</title>
        <authorList>
            <person name="Singleton C.M."/>
            <person name="Petriglieri F."/>
            <person name="Kristensen J.M."/>
            <person name="Kirkegaard R.H."/>
            <person name="Michaelsen T.Y."/>
            <person name="Andersen M.H."/>
            <person name="Karst S.M."/>
            <person name="Dueholm M.S."/>
            <person name="Nielsen P.H."/>
            <person name="Albertsen M."/>
        </authorList>
    </citation>
    <scope>NUCLEOTIDE SEQUENCE</scope>
    <source>
        <strain evidence="2">Bjer_18-Q3-R1-45_BAT3C.347</strain>
    </source>
</reference>
<dbReference type="EMBL" id="JADJEV010000003">
    <property type="protein sequence ID" value="MBK6972720.1"/>
    <property type="molecule type" value="Genomic_DNA"/>
</dbReference>
<sequence length="441" mass="49580">MVANRALAACSKLYCYEQWLREDVRIAGTQALSLQHLYGAMDFLEANKEAIERAIFFRVADLLSLDIDFIFFDTTSLHFEVDEEDHGLGAEDLVHGSQAAGHKAYAAPRKRGHPTNGRSDVPQIVVGLAVTREGFPVRHWVFPGNTVDVTTVEQVKADLRGWQLTRCLFVGDAGMVSASNLKVLSRGGGKYLLCMPMRRGDEITQGVLSRPGRYQSVAENLQVKEVIVGEGERRRRYVLCYNPQEAERQRSHRAEVIQELQAELASLREAADAQHSKRECALRASARYGRYLKLTAQGHLLLDAAKVKQAERFDGKFVVHSNDDTLSAEDMALGYKQLQRVEEAWRTLKSGLRLRPVFHWAPHRIHAHVALTVLSLLLERVAEHACADTWRNIRDDLKRIQFAQLLSPHGTVWQVTEPTAEASKRLKSLKIKPPAPILSLA</sequence>